<dbReference type="EMBL" id="BAAAGX010000009">
    <property type="protein sequence ID" value="GAA0237681.1"/>
    <property type="molecule type" value="Genomic_DNA"/>
</dbReference>
<evidence type="ECO:0008006" key="3">
    <source>
        <dbReference type="Google" id="ProtNLM"/>
    </source>
</evidence>
<keyword evidence="2" id="KW-1185">Reference proteome</keyword>
<gene>
    <name evidence="1" type="ORF">GCM10009539_23680</name>
</gene>
<proteinExistence type="predicted"/>
<dbReference type="Proteomes" id="UP001500967">
    <property type="component" value="Unassembled WGS sequence"/>
</dbReference>
<organism evidence="1 2">
    <name type="scientific">Cryptosporangium japonicum</name>
    <dbReference type="NCBI Taxonomy" id="80872"/>
    <lineage>
        <taxon>Bacteria</taxon>
        <taxon>Bacillati</taxon>
        <taxon>Actinomycetota</taxon>
        <taxon>Actinomycetes</taxon>
        <taxon>Cryptosporangiales</taxon>
        <taxon>Cryptosporangiaceae</taxon>
        <taxon>Cryptosporangium</taxon>
    </lineage>
</organism>
<accession>A0ABP3DPG8</accession>
<evidence type="ECO:0000313" key="1">
    <source>
        <dbReference type="EMBL" id="GAA0237681.1"/>
    </source>
</evidence>
<sequence>MTTGLRHRLAAPVTLPAAPVAPTAWPTSVICEPDAPVVRLLTSVDTATPQPEATPPLADVSRVVVGYLRAASAPSDPLTALVRGTDDVDDDATAPLVAAIAEYARDRGLTLLRVHRDDVTDDDARRPGFSACLRHLYLREASGIIVPTWSHLAPNDVLRRALCHNATSAGGTIQVVDPASL</sequence>
<reference evidence="2" key="1">
    <citation type="journal article" date="2019" name="Int. J. Syst. Evol. Microbiol.">
        <title>The Global Catalogue of Microorganisms (GCM) 10K type strain sequencing project: providing services to taxonomists for standard genome sequencing and annotation.</title>
        <authorList>
            <consortium name="The Broad Institute Genomics Platform"/>
            <consortium name="The Broad Institute Genome Sequencing Center for Infectious Disease"/>
            <person name="Wu L."/>
            <person name="Ma J."/>
        </authorList>
    </citation>
    <scope>NUCLEOTIDE SEQUENCE [LARGE SCALE GENOMIC DNA]</scope>
    <source>
        <strain evidence="2">JCM 10425</strain>
    </source>
</reference>
<comment type="caution">
    <text evidence="1">The sequence shown here is derived from an EMBL/GenBank/DDBJ whole genome shotgun (WGS) entry which is preliminary data.</text>
</comment>
<name>A0ABP3DPG8_9ACTN</name>
<dbReference type="RefSeq" id="WP_344648815.1">
    <property type="nucleotide sequence ID" value="NZ_BAAAGX010000009.1"/>
</dbReference>
<evidence type="ECO:0000313" key="2">
    <source>
        <dbReference type="Proteomes" id="UP001500967"/>
    </source>
</evidence>
<protein>
    <recommendedName>
        <fullName evidence="3">Resolvase/invertase-type recombinase catalytic domain-containing protein</fullName>
    </recommendedName>
</protein>